<dbReference type="RefSeq" id="WP_115973820.1">
    <property type="nucleotide sequence ID" value="NZ_QNVT01000044.1"/>
</dbReference>
<feature type="signal peptide" evidence="2">
    <location>
        <begin position="1"/>
        <end position="18"/>
    </location>
</feature>
<proteinExistence type="predicted"/>
<dbReference type="InterPro" id="IPR013431">
    <property type="entry name" value="Delta_60_rpt"/>
</dbReference>
<dbReference type="NCBIfam" id="TIGR04183">
    <property type="entry name" value="Por_Secre_tail"/>
    <property type="match status" value="1"/>
</dbReference>
<dbReference type="NCBIfam" id="TIGR02608">
    <property type="entry name" value="delta_60_rpt"/>
    <property type="match status" value="5"/>
</dbReference>
<name>A0A3D9C059_9FLAO</name>
<evidence type="ECO:0000259" key="3">
    <source>
        <dbReference type="Pfam" id="PF18962"/>
    </source>
</evidence>
<dbReference type="Proteomes" id="UP000256686">
    <property type="component" value="Unassembled WGS sequence"/>
</dbReference>
<dbReference type="AlphaFoldDB" id="A0A3D9C059"/>
<accession>A0A3D9C059</accession>
<dbReference type="Gene3D" id="2.80.10.50">
    <property type="match status" value="2"/>
</dbReference>
<evidence type="ECO:0000256" key="1">
    <source>
        <dbReference type="ARBA" id="ARBA00022729"/>
    </source>
</evidence>
<keyword evidence="5" id="KW-1185">Reference proteome</keyword>
<evidence type="ECO:0000256" key="2">
    <source>
        <dbReference type="SAM" id="SignalP"/>
    </source>
</evidence>
<protein>
    <recommendedName>
        <fullName evidence="3">Secretion system C-terminal sorting domain-containing protein</fullName>
    </recommendedName>
</protein>
<keyword evidence="1 2" id="KW-0732">Signal</keyword>
<gene>
    <name evidence="4" type="ORF">DRF65_27065</name>
</gene>
<sequence length="475" mass="52084">MTKNLFLVLLLTVQITFAQIISKDSNFASNGVAEIPSNSITNSYQMVQNSNGEIYFTYNMDVATGVTHGFVTKLTPNGTPDPAFGNNGTVKLPSEPSMTQIKLQADGKLLIFSLLANAQILRLLPNGQIDPTFGTNGISQEIDADHDDYFNSYEFILQNGKILVHGIRRGQDPHHTIYRLNADGNLDNSFGNNGSVTTQGNLTGRTFVFIDNQSNIISFSDNISVIEKFDSDGHPIANFGNNGTVQISINGTSVGDVGDVFLDSNNKIVFSTFQNNDMFRLNQDGSLDNTFNYDLQTSLGLPSGPRILNITEKDGYYYIGGAAGDSMYNNNYFISKLNPNGSLNSTFGYHIETNYDETGLISKFFSVTEMIINNNNIIVKGNNNIVKYLLNSGTLSTADITKAAHTISFENPVKQNLVYQSKEKVNKIEIYSLDGKAIKTIKNSGTQVSELPKGIYITKVTFESGSSISKKLIKN</sequence>
<dbReference type="InterPro" id="IPR026444">
    <property type="entry name" value="Secre_tail"/>
</dbReference>
<dbReference type="SUPFAM" id="SSF101898">
    <property type="entry name" value="NHL repeat"/>
    <property type="match status" value="1"/>
</dbReference>
<feature type="domain" description="Secretion system C-terminal sorting" evidence="3">
    <location>
        <begin position="411"/>
        <end position="473"/>
    </location>
</feature>
<comment type="caution">
    <text evidence="4">The sequence shown here is derived from an EMBL/GenBank/DDBJ whole genome shotgun (WGS) entry which is preliminary data.</text>
</comment>
<dbReference type="Pfam" id="PF18962">
    <property type="entry name" value="Por_Secre_tail"/>
    <property type="match status" value="1"/>
</dbReference>
<reference evidence="5" key="1">
    <citation type="submission" date="2018-06" db="EMBL/GenBank/DDBJ databases">
        <authorList>
            <person name="Lum Nde A."/>
            <person name="Hugo C."/>
        </authorList>
    </citation>
    <scope>NUCLEOTIDE SEQUENCE [LARGE SCALE GENOMIC DNA]</scope>
    <source>
        <strain evidence="5">1_F178</strain>
    </source>
</reference>
<evidence type="ECO:0000313" key="4">
    <source>
        <dbReference type="EMBL" id="REC59240.1"/>
    </source>
</evidence>
<dbReference type="Pfam" id="PF17164">
    <property type="entry name" value="DUF5122"/>
    <property type="match status" value="4"/>
</dbReference>
<organism evidence="4 5">
    <name type="scientific">Chryseobacterium pennae</name>
    <dbReference type="NCBI Taxonomy" id="2258962"/>
    <lineage>
        <taxon>Bacteria</taxon>
        <taxon>Pseudomonadati</taxon>
        <taxon>Bacteroidota</taxon>
        <taxon>Flavobacteriia</taxon>
        <taxon>Flavobacteriales</taxon>
        <taxon>Weeksellaceae</taxon>
        <taxon>Chryseobacterium group</taxon>
        <taxon>Chryseobacterium</taxon>
    </lineage>
</organism>
<evidence type="ECO:0000313" key="5">
    <source>
        <dbReference type="Proteomes" id="UP000256686"/>
    </source>
</evidence>
<dbReference type="EMBL" id="QNVT01000044">
    <property type="protein sequence ID" value="REC59240.1"/>
    <property type="molecule type" value="Genomic_DNA"/>
</dbReference>
<feature type="chain" id="PRO_5017760786" description="Secretion system C-terminal sorting domain-containing protein" evidence="2">
    <location>
        <begin position="19"/>
        <end position="475"/>
    </location>
</feature>